<evidence type="ECO:0000313" key="2">
    <source>
        <dbReference type="EMBL" id="VVC94332.1"/>
    </source>
</evidence>
<sequence length="93" mass="10608">MTVLKALLFLSLNAPPSYGVSGGPLNSPRRSIQLSFTNSNLLKSGTDQLLYQQRDIRTLHKSGIMSRWLLRPYTCDMHIKFHSHLERPTRVSI</sequence>
<proteinExistence type="predicted"/>
<organism evidence="2 3">
    <name type="scientific">Leptidea sinapis</name>
    <dbReference type="NCBI Taxonomy" id="189913"/>
    <lineage>
        <taxon>Eukaryota</taxon>
        <taxon>Metazoa</taxon>
        <taxon>Ecdysozoa</taxon>
        <taxon>Arthropoda</taxon>
        <taxon>Hexapoda</taxon>
        <taxon>Insecta</taxon>
        <taxon>Pterygota</taxon>
        <taxon>Neoptera</taxon>
        <taxon>Endopterygota</taxon>
        <taxon>Lepidoptera</taxon>
        <taxon>Glossata</taxon>
        <taxon>Ditrysia</taxon>
        <taxon>Papilionoidea</taxon>
        <taxon>Pieridae</taxon>
        <taxon>Dismorphiinae</taxon>
        <taxon>Leptidea</taxon>
    </lineage>
</organism>
<keyword evidence="3" id="KW-1185">Reference proteome</keyword>
<protein>
    <submittedName>
        <fullName evidence="2">Uncharacterized protein</fullName>
    </submittedName>
</protein>
<accession>A0A5E4Q7Q6</accession>
<evidence type="ECO:0000313" key="3">
    <source>
        <dbReference type="Proteomes" id="UP000324832"/>
    </source>
</evidence>
<dbReference type="EMBL" id="FZQP02001948">
    <property type="protein sequence ID" value="VVC94332.1"/>
    <property type="molecule type" value="Genomic_DNA"/>
</dbReference>
<reference evidence="2 3" key="1">
    <citation type="submission" date="2017-07" db="EMBL/GenBank/DDBJ databases">
        <authorList>
            <person name="Talla V."/>
            <person name="Backstrom N."/>
        </authorList>
    </citation>
    <scope>NUCLEOTIDE SEQUENCE [LARGE SCALE GENOMIC DNA]</scope>
</reference>
<evidence type="ECO:0000256" key="1">
    <source>
        <dbReference type="SAM" id="SignalP"/>
    </source>
</evidence>
<keyword evidence="1" id="KW-0732">Signal</keyword>
<feature type="signal peptide" evidence="1">
    <location>
        <begin position="1"/>
        <end position="19"/>
    </location>
</feature>
<feature type="chain" id="PRO_5023023251" evidence="1">
    <location>
        <begin position="20"/>
        <end position="93"/>
    </location>
</feature>
<dbReference type="Proteomes" id="UP000324832">
    <property type="component" value="Unassembled WGS sequence"/>
</dbReference>
<name>A0A5E4Q7Q6_9NEOP</name>
<dbReference type="AlphaFoldDB" id="A0A5E4Q7Q6"/>
<gene>
    <name evidence="2" type="ORF">LSINAPIS_LOCUS6311</name>
</gene>